<sequence length="301" mass="31095">MVQLSRRDALVGVGAVLLTGCGGGDSSSPPPTSSGPTPAPTPTPTPTTTPTPTPPPNVGSFGTLGASSSQAFASLGYSERGRGSGWDFIPEAGSLTSQPGHSMRFEAPNRLFLKLPTLGEGKLVPRTVGGSFRGELVDVTFDVLGGICQLVRPIVAEKLQQYVMQGYFVSAPEANQSQSTLLLTFAYGIPTPPSALPASGAADYAMSYNDKGFAFHADYATKAITGTIPFFVNGPTLSSQLKEVVISADGASFSGRLLPPDGSPEGTIQGMFMGPSGEEFIALTVLKSGQTISIFSGTRQP</sequence>
<dbReference type="SUPFAM" id="SSF56925">
    <property type="entry name" value="OMPA-like"/>
    <property type="match status" value="1"/>
</dbReference>
<dbReference type="InterPro" id="IPR011250">
    <property type="entry name" value="OMP/PagP_B-barrel"/>
</dbReference>
<reference evidence="3" key="1">
    <citation type="journal article" date="2019" name="Int. J. Syst. Evol. Microbiol.">
        <title>The Global Catalogue of Microorganisms (GCM) 10K type strain sequencing project: providing services to taxonomists for standard genome sequencing and annotation.</title>
        <authorList>
            <consortium name="The Broad Institute Genomics Platform"/>
            <consortium name="The Broad Institute Genome Sequencing Center for Infectious Disease"/>
            <person name="Wu L."/>
            <person name="Ma J."/>
        </authorList>
    </citation>
    <scope>NUCLEOTIDE SEQUENCE [LARGE SCALE GENOMIC DNA]</scope>
    <source>
        <strain evidence="3">CGMCC 1.15959</strain>
    </source>
</reference>
<dbReference type="PROSITE" id="PS51257">
    <property type="entry name" value="PROKAR_LIPOPROTEIN"/>
    <property type="match status" value="1"/>
</dbReference>
<evidence type="ECO:0000256" key="1">
    <source>
        <dbReference type="SAM" id="MobiDB-lite"/>
    </source>
</evidence>
<protein>
    <submittedName>
        <fullName evidence="2">Uncharacterized protein</fullName>
    </submittedName>
</protein>
<feature type="region of interest" description="Disordered" evidence="1">
    <location>
        <begin position="21"/>
        <end position="63"/>
    </location>
</feature>
<name>A0ABQ1S9B9_9SPHN</name>
<evidence type="ECO:0000313" key="3">
    <source>
        <dbReference type="Proteomes" id="UP000619041"/>
    </source>
</evidence>
<evidence type="ECO:0000313" key="2">
    <source>
        <dbReference type="EMBL" id="GGD96465.1"/>
    </source>
</evidence>
<gene>
    <name evidence="2" type="ORF">GCM10011515_15420</name>
</gene>
<comment type="caution">
    <text evidence="2">The sequence shown here is derived from an EMBL/GenBank/DDBJ whole genome shotgun (WGS) entry which is preliminary data.</text>
</comment>
<keyword evidence="3" id="KW-1185">Reference proteome</keyword>
<dbReference type="EMBL" id="BMKL01000001">
    <property type="protein sequence ID" value="GGD96465.1"/>
    <property type="molecule type" value="Genomic_DNA"/>
</dbReference>
<dbReference type="Proteomes" id="UP000619041">
    <property type="component" value="Unassembled WGS sequence"/>
</dbReference>
<proteinExistence type="predicted"/>
<organism evidence="2 3">
    <name type="scientific">Tsuneonella deserti</name>
    <dbReference type="NCBI Taxonomy" id="2035528"/>
    <lineage>
        <taxon>Bacteria</taxon>
        <taxon>Pseudomonadati</taxon>
        <taxon>Pseudomonadota</taxon>
        <taxon>Alphaproteobacteria</taxon>
        <taxon>Sphingomonadales</taxon>
        <taxon>Erythrobacteraceae</taxon>
        <taxon>Tsuneonella</taxon>
    </lineage>
</organism>
<dbReference type="Gene3D" id="2.40.160.90">
    <property type="match status" value="1"/>
</dbReference>
<feature type="compositionally biased region" description="Pro residues" evidence="1">
    <location>
        <begin position="28"/>
        <end position="57"/>
    </location>
</feature>
<accession>A0ABQ1S9B9</accession>